<organism evidence="6 7">
    <name type="scientific">Candidimonas nitroreducens</name>
    <dbReference type="NCBI Taxonomy" id="683354"/>
    <lineage>
        <taxon>Bacteria</taxon>
        <taxon>Pseudomonadati</taxon>
        <taxon>Pseudomonadota</taxon>
        <taxon>Betaproteobacteria</taxon>
        <taxon>Burkholderiales</taxon>
        <taxon>Alcaligenaceae</taxon>
        <taxon>Candidimonas</taxon>
    </lineage>
</organism>
<dbReference type="InterPro" id="IPR005119">
    <property type="entry name" value="LysR_subst-bd"/>
</dbReference>
<dbReference type="Gene3D" id="1.10.10.10">
    <property type="entry name" value="Winged helix-like DNA-binding domain superfamily/Winged helix DNA-binding domain"/>
    <property type="match status" value="1"/>
</dbReference>
<evidence type="ECO:0000256" key="2">
    <source>
        <dbReference type="ARBA" id="ARBA00023015"/>
    </source>
</evidence>
<comment type="similarity">
    <text evidence="1">Belongs to the LysR transcriptional regulatory family.</text>
</comment>
<dbReference type="Pfam" id="PF00126">
    <property type="entry name" value="HTH_1"/>
    <property type="match status" value="1"/>
</dbReference>
<dbReference type="InterPro" id="IPR036388">
    <property type="entry name" value="WH-like_DNA-bd_sf"/>
</dbReference>
<dbReference type="Pfam" id="PF03466">
    <property type="entry name" value="LysR_substrate"/>
    <property type="match status" value="1"/>
</dbReference>
<dbReference type="InterPro" id="IPR050950">
    <property type="entry name" value="HTH-type_LysR_regulators"/>
</dbReference>
<dbReference type="AlphaFoldDB" id="A0A225MNM6"/>
<comment type="caution">
    <text evidence="6">The sequence shown here is derived from an EMBL/GenBank/DDBJ whole genome shotgun (WGS) entry which is preliminary data.</text>
</comment>
<dbReference type="InterPro" id="IPR036390">
    <property type="entry name" value="WH_DNA-bd_sf"/>
</dbReference>
<dbReference type="PANTHER" id="PTHR30419:SF8">
    <property type="entry name" value="NITROGEN ASSIMILATION TRANSCRIPTIONAL ACTIVATOR-RELATED"/>
    <property type="match status" value="1"/>
</dbReference>
<dbReference type="FunFam" id="1.10.10.10:FF:000001">
    <property type="entry name" value="LysR family transcriptional regulator"/>
    <property type="match status" value="1"/>
</dbReference>
<dbReference type="GO" id="GO:0003677">
    <property type="term" value="F:DNA binding"/>
    <property type="evidence" value="ECO:0007669"/>
    <property type="project" value="UniProtKB-KW"/>
</dbReference>
<evidence type="ECO:0000313" key="6">
    <source>
        <dbReference type="EMBL" id="OWT60379.1"/>
    </source>
</evidence>
<keyword evidence="7" id="KW-1185">Reference proteome</keyword>
<dbReference type="PANTHER" id="PTHR30419">
    <property type="entry name" value="HTH-TYPE TRANSCRIPTIONAL REGULATOR YBHD"/>
    <property type="match status" value="1"/>
</dbReference>
<dbReference type="PROSITE" id="PS50931">
    <property type="entry name" value="HTH_LYSR"/>
    <property type="match status" value="1"/>
</dbReference>
<evidence type="ECO:0000256" key="1">
    <source>
        <dbReference type="ARBA" id="ARBA00009437"/>
    </source>
</evidence>
<evidence type="ECO:0000313" key="7">
    <source>
        <dbReference type="Proteomes" id="UP000214603"/>
    </source>
</evidence>
<dbReference type="OrthoDB" id="9106612at2"/>
<name>A0A225MNM6_9BURK</name>
<evidence type="ECO:0000256" key="4">
    <source>
        <dbReference type="ARBA" id="ARBA00023163"/>
    </source>
</evidence>
<dbReference type="GO" id="GO:0003700">
    <property type="term" value="F:DNA-binding transcription factor activity"/>
    <property type="evidence" value="ECO:0007669"/>
    <property type="project" value="InterPro"/>
</dbReference>
<dbReference type="PRINTS" id="PR00039">
    <property type="entry name" value="HTHLYSR"/>
</dbReference>
<keyword evidence="3" id="KW-0238">DNA-binding</keyword>
<evidence type="ECO:0000259" key="5">
    <source>
        <dbReference type="PROSITE" id="PS50931"/>
    </source>
</evidence>
<keyword evidence="4" id="KW-0804">Transcription</keyword>
<dbReference type="GO" id="GO:0005829">
    <property type="term" value="C:cytosol"/>
    <property type="evidence" value="ECO:0007669"/>
    <property type="project" value="TreeGrafter"/>
</dbReference>
<dbReference type="SUPFAM" id="SSF46785">
    <property type="entry name" value="Winged helix' DNA-binding domain"/>
    <property type="match status" value="1"/>
</dbReference>
<protein>
    <submittedName>
        <fullName evidence="6">LysR family transcriptional regulator</fullName>
    </submittedName>
</protein>
<feature type="domain" description="HTH lysR-type" evidence="5">
    <location>
        <begin position="1"/>
        <end position="60"/>
    </location>
</feature>
<proteinExistence type="inferred from homology"/>
<dbReference type="RefSeq" id="WP_088603637.1">
    <property type="nucleotide sequence ID" value="NZ_NJIH01000006.1"/>
</dbReference>
<dbReference type="Gene3D" id="3.40.190.290">
    <property type="match status" value="1"/>
</dbReference>
<evidence type="ECO:0000256" key="3">
    <source>
        <dbReference type="ARBA" id="ARBA00023125"/>
    </source>
</evidence>
<dbReference type="SUPFAM" id="SSF53850">
    <property type="entry name" value="Periplasmic binding protein-like II"/>
    <property type="match status" value="1"/>
</dbReference>
<dbReference type="EMBL" id="NJIH01000006">
    <property type="protein sequence ID" value="OWT60379.1"/>
    <property type="molecule type" value="Genomic_DNA"/>
</dbReference>
<accession>A0A225MNM6</accession>
<dbReference type="Proteomes" id="UP000214603">
    <property type="component" value="Unassembled WGS sequence"/>
</dbReference>
<reference evidence="7" key="1">
    <citation type="submission" date="2017-06" db="EMBL/GenBank/DDBJ databases">
        <title>Herbaspirillum phytohormonus sp. nov., isolated from the root nodule of Robinia pseudoacacia in lead-zinc mine.</title>
        <authorList>
            <person name="Fan M."/>
            <person name="Lin Y."/>
        </authorList>
    </citation>
    <scope>NUCLEOTIDE SEQUENCE [LARGE SCALE GENOMIC DNA]</scope>
    <source>
        <strain evidence="7">SC-089</strain>
    </source>
</reference>
<gene>
    <name evidence="6" type="ORF">CEY11_12120</name>
</gene>
<dbReference type="InterPro" id="IPR000847">
    <property type="entry name" value="LysR_HTH_N"/>
</dbReference>
<keyword evidence="2" id="KW-0805">Transcription regulation</keyword>
<sequence length="307" mass="33498">MNVSVRQLKAFLAVARLRSFTRAAENLLITQQGLSLMIQELEKQFGGRLFDRTTRRVTLTAAGRQLVAVAGVAVASLEEAAASISQLSTKAAQTLSVAATPFIAATLMPEACMRFRQRHPDVTVRIIDVERWQIQSLIESGAADLGFGIFLKPAGNLHRRVIFQCAMVCLSKAAGATPRRRRKTVRRLSWEALAETPLIGLPADNSVQELVDAHLAPIAPIDADRLVHNNIPTILSMVEAGFGSTVLPSFTVSALDRMNLDAALMENPVVPVDFYQVNMKGKSRAAAESEFVDTVLETLRARCTLSY</sequence>